<accession>A0A0S4RNK3</accession>
<reference evidence="4 7" key="2">
    <citation type="submission" date="2017-06" db="EMBL/GenBank/DDBJ databases">
        <title>Updating the genomic taxonomy and epidemiology of Campylobacter hyointestinalis; discovery in New Zealand farmed ruminants.</title>
        <authorList>
            <person name="Wilkinson D.A."/>
            <person name="Fayaz A."/>
            <person name="Biggs P.J."/>
            <person name="Midwinter A.C."/>
        </authorList>
    </citation>
    <scope>NUCLEOTIDE SEQUENCE [LARGE SCALE GENOMIC DNA]</scope>
    <source>
        <strain evidence="4 7">S1614a</strain>
    </source>
</reference>
<comment type="function">
    <text evidence="1">Chaperone for NapA, the catalytic subunit of the periplasmic nitrate reductase. It binds directly and specifically to the twin-arginine signal peptide of NapA, preventing premature interaction with the Tat translocase and premature export.</text>
</comment>
<dbReference type="GO" id="GO:0051224">
    <property type="term" value="P:negative regulation of protein transport"/>
    <property type="evidence" value="ECO:0007669"/>
    <property type="project" value="UniProtKB-UniRule"/>
</dbReference>
<dbReference type="GO" id="GO:0005048">
    <property type="term" value="F:signal sequence binding"/>
    <property type="evidence" value="ECO:0007669"/>
    <property type="project" value="UniProtKB-UniRule"/>
</dbReference>
<evidence type="ECO:0000313" key="5">
    <source>
        <dbReference type="Proteomes" id="UP000052237"/>
    </source>
</evidence>
<dbReference type="RefSeq" id="WP_059425184.1">
    <property type="nucleotide sequence ID" value="NZ_FAUT01000001.1"/>
</dbReference>
<evidence type="ECO:0000313" key="4">
    <source>
        <dbReference type="EMBL" id="PPB71814.1"/>
    </source>
</evidence>
<organism evidence="3 6">
    <name type="scientific">Campylobacter hyointestinalis subsp. hyointestinalis</name>
    <dbReference type="NCBI Taxonomy" id="91352"/>
    <lineage>
        <taxon>Bacteria</taxon>
        <taxon>Pseudomonadati</taxon>
        <taxon>Campylobacterota</taxon>
        <taxon>Epsilonproteobacteria</taxon>
        <taxon>Campylobacterales</taxon>
        <taxon>Campylobacteraceae</taxon>
        <taxon>Campylobacter</taxon>
    </lineage>
</organism>
<dbReference type="EMBL" id="FAUW01000002">
    <property type="protein sequence ID" value="CUU75471.1"/>
    <property type="molecule type" value="Genomic_DNA"/>
</dbReference>
<dbReference type="HAMAP" id="MF_02200">
    <property type="entry name" value="NapD"/>
    <property type="match status" value="1"/>
</dbReference>
<dbReference type="InterPro" id="IPR005623">
    <property type="entry name" value="Chaperone_NapD_NO3_reduct"/>
</dbReference>
<accession>A0A2S5J9N8</accession>
<gene>
    <name evidence="1" type="primary">napD</name>
    <name evidence="4" type="ORF">CDQ78_05425</name>
    <name evidence="2" type="ORF">ERS686654_00570</name>
    <name evidence="3" type="ORF">ERS739220_00653</name>
</gene>
<dbReference type="EMBL" id="NIQP01000004">
    <property type="protein sequence ID" value="PPB71814.1"/>
    <property type="molecule type" value="Genomic_DNA"/>
</dbReference>
<dbReference type="Proteomes" id="UP000052257">
    <property type="component" value="Unassembled WGS sequence"/>
</dbReference>
<evidence type="ECO:0000313" key="6">
    <source>
        <dbReference type="Proteomes" id="UP000052257"/>
    </source>
</evidence>
<keyword evidence="5" id="KW-1185">Reference proteome</keyword>
<keyword evidence="1" id="KW-0143">Chaperone</keyword>
<dbReference type="EMBL" id="FAVB01000001">
    <property type="protein sequence ID" value="CUU74073.1"/>
    <property type="molecule type" value="Genomic_DNA"/>
</dbReference>
<comment type="caution">
    <text evidence="3">The sequence shown here is derived from an EMBL/GenBank/DDBJ whole genome shotgun (WGS) entry which is preliminary data.</text>
</comment>
<dbReference type="Proteomes" id="UP000239685">
    <property type="component" value="Unassembled WGS sequence"/>
</dbReference>
<evidence type="ECO:0000256" key="1">
    <source>
        <dbReference type="HAMAP-Rule" id="MF_02200"/>
    </source>
</evidence>
<dbReference type="Gene3D" id="3.30.70.920">
    <property type="match status" value="1"/>
</dbReference>
<comment type="subcellular location">
    <subcellularLocation>
        <location evidence="1">Cytoplasm</location>
    </subcellularLocation>
</comment>
<dbReference type="Proteomes" id="UP000052237">
    <property type="component" value="Unassembled WGS sequence"/>
</dbReference>
<evidence type="ECO:0000313" key="3">
    <source>
        <dbReference type="EMBL" id="CUU75471.1"/>
    </source>
</evidence>
<comment type="similarity">
    <text evidence="1">Belongs to the NapD family.</text>
</comment>
<protein>
    <recommendedName>
        <fullName evidence="1">Chaperone NapD</fullName>
    </recommendedName>
    <alternativeName>
        <fullName evidence="1">NapA signal peptide-binding chaperone NapD</fullName>
    </alternativeName>
</protein>
<sequence>MNISSVVINVADLNLMSEIANLVSDIDGCEVVAQNENKIVALIESQSFDDEIKSYKSIERLPGIATVSMIYSYQNLDEDIEKSNNNNIGDILRKIDESSVDDIEYHGNPTV</sequence>
<evidence type="ECO:0000313" key="2">
    <source>
        <dbReference type="EMBL" id="CUU74073.1"/>
    </source>
</evidence>
<keyword evidence="1" id="KW-0963">Cytoplasm</keyword>
<evidence type="ECO:0000313" key="7">
    <source>
        <dbReference type="Proteomes" id="UP000239685"/>
    </source>
</evidence>
<dbReference type="Pfam" id="PF03927">
    <property type="entry name" value="NapD"/>
    <property type="match status" value="1"/>
</dbReference>
<comment type="subunit">
    <text evidence="1">Interacts with the cytoplasmic NapA precursor.</text>
</comment>
<dbReference type="GO" id="GO:0005737">
    <property type="term" value="C:cytoplasm"/>
    <property type="evidence" value="ECO:0007669"/>
    <property type="project" value="UniProtKB-SubCell"/>
</dbReference>
<proteinExistence type="inferred from homology"/>
<dbReference type="AlphaFoldDB" id="A0A2S5J9N8"/>
<name>A0A2S5J9N8_CAMHY</name>
<reference evidence="5 6" key="1">
    <citation type="submission" date="2015-11" db="EMBL/GenBank/DDBJ databases">
        <authorList>
            <consortium name="Pathogen Informatics"/>
        </authorList>
    </citation>
    <scope>NUCLEOTIDE SEQUENCE [LARGE SCALE GENOMIC DNA]</scope>
    <source>
        <strain evidence="2 5">006A-0059</strain>
        <strain evidence="3 6">006A-0191</strain>
    </source>
</reference>